<dbReference type="EMBL" id="JH926465">
    <property type="protein sequence ID" value="EKE40815.1"/>
    <property type="molecule type" value="Genomic_DNA"/>
</dbReference>
<accession>K2HWY8</accession>
<dbReference type="AlphaFoldDB" id="K2HWY8"/>
<dbReference type="OrthoDB" id="25915at2759"/>
<feature type="transmembrane region" description="Helical" evidence="1">
    <location>
        <begin position="940"/>
        <end position="966"/>
    </location>
</feature>
<feature type="chain" id="PRO_5003858695" evidence="2">
    <location>
        <begin position="18"/>
        <end position="996"/>
    </location>
</feature>
<sequence>MSKNIVLSFIFIICCIGLKDWVEPTGLSGKEKIRKATEWAVKKINLIKEEQEKHPEQVYIRGGIFSTSLSLYPKLKMLVISSNKAYPIKYSDKSQAPKLKLNYIDKDGQEKTKEFTYHVNTEKSGERLKDVGWENYFFPLPDYVASYSFLVEPTQETTKSFVAFLSYPISGYALKMPLFGSTFKSVQIESTSSIGNSNVYTFTNNYYVDFDISQCYSFISSGLEQTYETSMDQWESILESTNWGFGQEMSLLETFTFKGFFCFPFVDYSFLSDTTKVSGNWRYCPKYKEEEGFDADPCCNPKAAGKCNTFQERPSIYIGKESVCEWNYTTYTDVKLTNREKIQLQVRSYGMQEVTQIVHNFHFETLPSIFWSLLNSGNNKRLLCRSLIYNPEPYYLKHNTCPINIQTYDGFKPLTGDHCYTPTLNQMDLFTDVCESYYDESTQTMSSIPDSYIETIVSYMDVKKSTVLHYDSAHPTYCYSYDGKVFESESDNNDCSGYVCDVYGKGKVFKTLEAAKKECPQLASKCCINNQGCALYKGSSVDAKYEIVGDSYNRFIDVWNMTPEQCTANVGGYLGNVDTTKDASALECLEQVVGCTDYVYAKFDSCDEASLLSNFFSYHERDLPTSKTYRLRRVTAEEDKNSAGVTVEYRGVRDEYDTIYSNSYLKSVLPTVKKETQVFFKYFNREISSFVTNCLFAGSESYQLAITGVYPLTIKTLNRDKSTDYQTLTLSPMGSKEDLTIYEFDRCYACGSTVIIGVSDGSMDIKAVQSPLANWWDDTRDRAKDNLGFEMPIFYNDSIGGRDTNFIIGYIVGDGLMFQSFKHNSKGDVYIGISEFSSVDFTNTSYFKINDFLRIRNLTRAHFDGKTDDYFMEPMYLDCLLTHSDENNLVFDFTHTYTFCKFSAEQLASLGPDDAIFPIYRLPKDQIKKEYPTEKETSKIIAIVVPSVLGVLIIIIAIIALVVGIIKYRTYKGRQMLKEYDENELSSLGGPLIQYD</sequence>
<evidence type="ECO:0000313" key="4">
    <source>
        <dbReference type="Proteomes" id="UP000006769"/>
    </source>
</evidence>
<dbReference type="VEuPathDB" id="AmoebaDB:ENU1_078420"/>
<evidence type="ECO:0000256" key="2">
    <source>
        <dbReference type="SAM" id="SignalP"/>
    </source>
</evidence>
<keyword evidence="1" id="KW-1133">Transmembrane helix</keyword>
<keyword evidence="1" id="KW-0472">Membrane</keyword>
<feature type="signal peptide" evidence="2">
    <location>
        <begin position="1"/>
        <end position="17"/>
    </location>
</feature>
<protein>
    <submittedName>
        <fullName evidence="3">Uncharacterized protein</fullName>
    </submittedName>
</protein>
<dbReference type="GeneID" id="20073020"/>
<keyword evidence="1" id="KW-0812">Transmembrane</keyword>
<dbReference type="Proteomes" id="UP000006769">
    <property type="component" value="Unassembled WGS sequence"/>
</dbReference>
<gene>
    <name evidence="3" type="ORF">ENU1_078420</name>
</gene>
<evidence type="ECO:0000313" key="3">
    <source>
        <dbReference type="EMBL" id="EKE40815.1"/>
    </source>
</evidence>
<proteinExistence type="predicted"/>
<dbReference type="OMA" id="ECANIKG"/>
<keyword evidence="2" id="KW-0732">Signal</keyword>
<name>K2HWY8_ENTNP</name>
<organism evidence="3 4">
    <name type="scientific">Entamoeba nuttalli (strain P19)</name>
    <name type="common">Amoeba</name>
    <dbReference type="NCBI Taxonomy" id="1076696"/>
    <lineage>
        <taxon>Eukaryota</taxon>
        <taxon>Amoebozoa</taxon>
        <taxon>Evosea</taxon>
        <taxon>Archamoebae</taxon>
        <taxon>Mastigamoebida</taxon>
        <taxon>Entamoebidae</taxon>
        <taxon>Entamoeba</taxon>
    </lineage>
</organism>
<evidence type="ECO:0000256" key="1">
    <source>
        <dbReference type="SAM" id="Phobius"/>
    </source>
</evidence>
<dbReference type="RefSeq" id="XP_008856844.1">
    <property type="nucleotide sequence ID" value="XM_008858622.1"/>
</dbReference>
<reference evidence="3 4" key="1">
    <citation type="submission" date="2011-11" db="EMBL/GenBank/DDBJ databases">
        <authorList>
            <person name="Hannick L."/>
            <person name="Karamycheva S."/>
            <person name="Lorenzi H."/>
            <person name="Caler E."/>
        </authorList>
    </citation>
    <scope>NUCLEOTIDE SEQUENCE [LARGE SCALE GENOMIC DNA]</scope>
    <source>
        <strain evidence="3 4">P19</strain>
    </source>
</reference>